<dbReference type="PATRIC" id="fig|1036673.3.peg.890"/>
<sequence>MKGMRQSSPRRKPLAPGACICSSVPPREARKPYWQRFL</sequence>
<proteinExistence type="predicted"/>
<organism evidence="2 3">
    <name type="scientific">Paenibacillus mucilaginosus (strain KNP414)</name>
    <dbReference type="NCBI Taxonomy" id="1036673"/>
    <lineage>
        <taxon>Bacteria</taxon>
        <taxon>Bacillati</taxon>
        <taxon>Bacillota</taxon>
        <taxon>Bacilli</taxon>
        <taxon>Bacillales</taxon>
        <taxon>Paenibacillaceae</taxon>
        <taxon>Paenibacillus</taxon>
    </lineage>
</organism>
<name>F8FAC9_PAEMK</name>
<reference evidence="3" key="1">
    <citation type="submission" date="2011-06" db="EMBL/GenBank/DDBJ databases">
        <title>Complete genome sequence of Paenibacillus mucilaginosus KNP414.</title>
        <authorList>
            <person name="Wang J."/>
            <person name="Hu S."/>
            <person name="Hu X."/>
            <person name="Zhang B."/>
            <person name="Dong D."/>
            <person name="Zhang S."/>
            <person name="Zhao K."/>
            <person name="Wu D."/>
        </authorList>
    </citation>
    <scope>NUCLEOTIDE SEQUENCE [LARGE SCALE GENOMIC DNA]</scope>
    <source>
        <strain evidence="3">KNP414</strain>
    </source>
</reference>
<dbReference type="Proteomes" id="UP000006620">
    <property type="component" value="Chromosome"/>
</dbReference>
<dbReference type="AlphaFoldDB" id="F8FAC9"/>
<reference evidence="2 3" key="2">
    <citation type="journal article" date="2013" name="Genome Announc.">
        <title>Genome Sequence of Growth-Improving Paenibacillus mucilaginosus Strain KNP414.</title>
        <authorList>
            <person name="Lu J.J."/>
            <person name="Wang J.F."/>
            <person name="Hu X.F."/>
        </authorList>
    </citation>
    <scope>NUCLEOTIDE SEQUENCE [LARGE SCALE GENOMIC DNA]</scope>
    <source>
        <strain evidence="2 3">KNP414</strain>
    </source>
</reference>
<evidence type="ECO:0000256" key="1">
    <source>
        <dbReference type="SAM" id="MobiDB-lite"/>
    </source>
</evidence>
<gene>
    <name evidence="2" type="ordered locus">KNP414_00992</name>
</gene>
<dbReference type="HOGENOM" id="CLU_3330953_0_0_9"/>
<accession>F8FAC9</accession>
<evidence type="ECO:0000313" key="3">
    <source>
        <dbReference type="Proteomes" id="UP000006620"/>
    </source>
</evidence>
<feature type="region of interest" description="Disordered" evidence="1">
    <location>
        <begin position="1"/>
        <end position="21"/>
    </location>
</feature>
<protein>
    <submittedName>
        <fullName evidence="2">Uncharacterized protein</fullName>
    </submittedName>
</protein>
<dbReference type="KEGG" id="pms:KNP414_00992"/>
<evidence type="ECO:0000313" key="2">
    <source>
        <dbReference type="EMBL" id="AEI39582.1"/>
    </source>
</evidence>
<dbReference type="EMBL" id="CP002869">
    <property type="protein sequence ID" value="AEI39582.1"/>
    <property type="molecule type" value="Genomic_DNA"/>
</dbReference>